<evidence type="ECO:0000256" key="5">
    <source>
        <dbReference type="SAM" id="MobiDB-lite"/>
    </source>
</evidence>
<feature type="transmembrane region" description="Helical" evidence="6">
    <location>
        <begin position="44"/>
        <end position="77"/>
    </location>
</feature>
<dbReference type="Pfam" id="PF14559">
    <property type="entry name" value="TPR_19"/>
    <property type="match status" value="1"/>
</dbReference>
<organism evidence="8 9">
    <name type="scientific">Paracoccus mangrovi</name>
    <dbReference type="NCBI Taxonomy" id="1715645"/>
    <lineage>
        <taxon>Bacteria</taxon>
        <taxon>Pseudomonadati</taxon>
        <taxon>Pseudomonadota</taxon>
        <taxon>Alphaproteobacteria</taxon>
        <taxon>Rhodobacterales</taxon>
        <taxon>Paracoccaceae</taxon>
        <taxon>Paracoccus</taxon>
    </lineage>
</organism>
<proteinExistence type="predicted"/>
<dbReference type="Proteomes" id="UP001595721">
    <property type="component" value="Unassembled WGS sequence"/>
</dbReference>
<reference evidence="9" key="1">
    <citation type="journal article" date="2019" name="Int. J. Syst. Evol. Microbiol.">
        <title>The Global Catalogue of Microorganisms (GCM) 10K type strain sequencing project: providing services to taxonomists for standard genome sequencing and annotation.</title>
        <authorList>
            <consortium name="The Broad Institute Genomics Platform"/>
            <consortium name="The Broad Institute Genome Sequencing Center for Infectious Disease"/>
            <person name="Wu L."/>
            <person name="Ma J."/>
        </authorList>
    </citation>
    <scope>NUCLEOTIDE SEQUENCE [LARGE SCALE GENOMIC DNA]</scope>
    <source>
        <strain evidence="9">KCTC 42899</strain>
    </source>
</reference>
<dbReference type="InterPro" id="IPR010817">
    <property type="entry name" value="HemY_N"/>
</dbReference>
<dbReference type="SUPFAM" id="SSF48452">
    <property type="entry name" value="TPR-like"/>
    <property type="match status" value="1"/>
</dbReference>
<feature type="compositionally biased region" description="Basic and acidic residues" evidence="5">
    <location>
        <begin position="532"/>
        <end position="547"/>
    </location>
</feature>
<feature type="compositionally biased region" description="Pro residues" evidence="5">
    <location>
        <begin position="506"/>
        <end position="516"/>
    </location>
</feature>
<evidence type="ECO:0000256" key="6">
    <source>
        <dbReference type="SAM" id="Phobius"/>
    </source>
</evidence>
<evidence type="ECO:0000256" key="2">
    <source>
        <dbReference type="ARBA" id="ARBA00022692"/>
    </source>
</evidence>
<evidence type="ECO:0000256" key="4">
    <source>
        <dbReference type="ARBA" id="ARBA00023136"/>
    </source>
</evidence>
<protein>
    <submittedName>
        <fullName evidence="8">Heme biosynthesis protein HemY</fullName>
    </submittedName>
</protein>
<keyword evidence="9" id="KW-1185">Reference proteome</keyword>
<dbReference type="Gene3D" id="1.25.40.10">
    <property type="entry name" value="Tetratricopeptide repeat domain"/>
    <property type="match status" value="1"/>
</dbReference>
<sequence>MLLSALKILIFFAIVLAVTLGAMQLSEGNDGLVLVFGGTEYVLGPVHALIALVIAILLGWLVVRVVGLVLAFVRFLLGDETAINRYFARSRERKGYEALSEGMLAVASGEGRLAQDKAARAARFLDKPHVTDLLAAQAAEVAGDRAKAGEVYRRLLSDDRTRFVGIRGLLRQKLDEGDTATALKLAEKAYALKPKSAELQDTLLELQTRQGDWKGARAVLKDKRKQGHLPQDVHIRRDAVLALKEASEVLAEGNSISAREAAISASRASPDLIPAAVLAARSYIAQNDARNASRVLQKTWSVRPHPSIAATYAEIVPDEKPAARLRRFEDLMRQNPDHEETRLLRAELLLTAEDFPGARRALGNLAEKHPTVRSLSILAAIERGEGADDAVVRGILARALVASRGPQWVCDKCHNVMAEWAPVCDSCGGFDTLTWREPETPAWSAAAGNGVEMLPLLVGSRPAGDGADAAVPVPVSQVEVKASVTGPATGPVTAPTPGIVGDEPDPPAPAAPPPRAQAPADLPDVAPGMVPRESDYRDSGSVADRDTGNGTEPAMTVTDPEPEPAPVARPVPARANGPRITDESEVLPVRPDVEPPEGAGLDTAKKR</sequence>
<dbReference type="InterPro" id="IPR011990">
    <property type="entry name" value="TPR-like_helical_dom_sf"/>
</dbReference>
<dbReference type="InterPro" id="IPR016982">
    <property type="entry name" value="Mms48"/>
</dbReference>
<feature type="compositionally biased region" description="Low complexity" evidence="5">
    <location>
        <begin position="484"/>
        <end position="501"/>
    </location>
</feature>
<evidence type="ECO:0000256" key="1">
    <source>
        <dbReference type="ARBA" id="ARBA00004370"/>
    </source>
</evidence>
<keyword evidence="3 6" id="KW-1133">Transmembrane helix</keyword>
<dbReference type="PIRSF" id="PIRSF031802">
    <property type="entry name" value="UCP031802"/>
    <property type="match status" value="1"/>
</dbReference>
<keyword evidence="2 6" id="KW-0812">Transmembrane</keyword>
<evidence type="ECO:0000313" key="8">
    <source>
        <dbReference type="EMBL" id="MFC3526907.1"/>
    </source>
</evidence>
<dbReference type="EMBL" id="JBHRXJ010000001">
    <property type="protein sequence ID" value="MFC3526907.1"/>
    <property type="molecule type" value="Genomic_DNA"/>
</dbReference>
<name>A0ABV7R186_9RHOB</name>
<comment type="subcellular location">
    <subcellularLocation>
        <location evidence="1">Membrane</location>
    </subcellularLocation>
</comment>
<gene>
    <name evidence="8" type="ORF">ACFOMH_01895</name>
</gene>
<dbReference type="RefSeq" id="WP_377742247.1">
    <property type="nucleotide sequence ID" value="NZ_JBHRXJ010000001.1"/>
</dbReference>
<accession>A0ABV7R186</accession>
<comment type="caution">
    <text evidence="8">The sequence shown here is derived from an EMBL/GenBank/DDBJ whole genome shotgun (WGS) entry which is preliminary data.</text>
</comment>
<evidence type="ECO:0000313" key="9">
    <source>
        <dbReference type="Proteomes" id="UP001595721"/>
    </source>
</evidence>
<dbReference type="Pfam" id="PF07219">
    <property type="entry name" value="HemY_N"/>
    <property type="match status" value="1"/>
</dbReference>
<feature type="domain" description="HemY N-terminal" evidence="7">
    <location>
        <begin position="32"/>
        <end position="142"/>
    </location>
</feature>
<evidence type="ECO:0000259" key="7">
    <source>
        <dbReference type="Pfam" id="PF07219"/>
    </source>
</evidence>
<keyword evidence="4 6" id="KW-0472">Membrane</keyword>
<evidence type="ECO:0000256" key="3">
    <source>
        <dbReference type="ARBA" id="ARBA00022989"/>
    </source>
</evidence>
<feature type="region of interest" description="Disordered" evidence="5">
    <location>
        <begin position="482"/>
        <end position="607"/>
    </location>
</feature>